<reference evidence="2 3" key="1">
    <citation type="journal article" date="2019" name="Int. J. Syst. Evol. Microbiol.">
        <title>The Global Catalogue of Microorganisms (GCM) 10K type strain sequencing project: providing services to taxonomists for standard genome sequencing and annotation.</title>
        <authorList>
            <consortium name="The Broad Institute Genomics Platform"/>
            <consortium name="The Broad Institute Genome Sequencing Center for Infectious Disease"/>
            <person name="Wu L."/>
            <person name="Ma J."/>
        </authorList>
    </citation>
    <scope>NUCLEOTIDE SEQUENCE [LARGE SCALE GENOMIC DNA]</scope>
    <source>
        <strain evidence="2 3">JCM 10425</strain>
    </source>
</reference>
<feature type="compositionally biased region" description="Basic and acidic residues" evidence="1">
    <location>
        <begin position="20"/>
        <end position="29"/>
    </location>
</feature>
<keyword evidence="3" id="KW-1185">Reference proteome</keyword>
<sequence length="92" mass="10065">MVLHGLGEEVVGGEQATGCSEREQTGDDPVEHSICAQQSALRSHAALLRDGTGRIPEGIRPVWSFSARQRGLRSSRWRAERCSGVQRGRPAR</sequence>
<evidence type="ECO:0000313" key="3">
    <source>
        <dbReference type="Proteomes" id="UP001500967"/>
    </source>
</evidence>
<evidence type="ECO:0000256" key="1">
    <source>
        <dbReference type="SAM" id="MobiDB-lite"/>
    </source>
</evidence>
<dbReference type="Proteomes" id="UP001500967">
    <property type="component" value="Unassembled WGS sequence"/>
</dbReference>
<gene>
    <name evidence="2" type="ORF">GCM10009539_59420</name>
</gene>
<name>A0ABN0UXY0_9ACTN</name>
<feature type="compositionally biased region" description="Low complexity" evidence="1">
    <location>
        <begin position="1"/>
        <end position="14"/>
    </location>
</feature>
<organism evidence="2 3">
    <name type="scientific">Cryptosporangium japonicum</name>
    <dbReference type="NCBI Taxonomy" id="80872"/>
    <lineage>
        <taxon>Bacteria</taxon>
        <taxon>Bacillati</taxon>
        <taxon>Actinomycetota</taxon>
        <taxon>Actinomycetes</taxon>
        <taxon>Cryptosporangiales</taxon>
        <taxon>Cryptosporangiaceae</taxon>
        <taxon>Cryptosporangium</taxon>
    </lineage>
</organism>
<comment type="caution">
    <text evidence="2">The sequence shown here is derived from an EMBL/GenBank/DDBJ whole genome shotgun (WGS) entry which is preliminary data.</text>
</comment>
<evidence type="ECO:0000313" key="2">
    <source>
        <dbReference type="EMBL" id="GAA0265059.1"/>
    </source>
</evidence>
<accession>A0ABN0UXY0</accession>
<protein>
    <submittedName>
        <fullName evidence="2">Uncharacterized protein</fullName>
    </submittedName>
</protein>
<feature type="region of interest" description="Disordered" evidence="1">
    <location>
        <begin position="1"/>
        <end position="29"/>
    </location>
</feature>
<dbReference type="EMBL" id="BAAAGX010000023">
    <property type="protein sequence ID" value="GAA0265059.1"/>
    <property type="molecule type" value="Genomic_DNA"/>
</dbReference>
<proteinExistence type="predicted"/>